<dbReference type="Gene3D" id="3.40.50.1820">
    <property type="entry name" value="alpha/beta hydrolase"/>
    <property type="match status" value="1"/>
</dbReference>
<reference evidence="4 5" key="1">
    <citation type="journal article" date="2017" name="Curr. Biol.">
        <title>The Evolution of Venom by Co-option of Single-Copy Genes.</title>
        <authorList>
            <person name="Martinson E.O."/>
            <person name="Mrinalini"/>
            <person name="Kelkar Y.D."/>
            <person name="Chang C.H."/>
            <person name="Werren J.H."/>
        </authorList>
    </citation>
    <scope>NUCLEOTIDE SEQUENCE [LARGE SCALE GENOMIC DNA]</scope>
    <source>
        <strain evidence="4 5">Alberta</strain>
        <tissue evidence="4">Whole body</tissue>
    </source>
</reference>
<dbReference type="Pfam" id="PF00135">
    <property type="entry name" value="COesterase"/>
    <property type="match status" value="1"/>
</dbReference>
<evidence type="ECO:0000313" key="4">
    <source>
        <dbReference type="EMBL" id="OXU20531.1"/>
    </source>
</evidence>
<evidence type="ECO:0000259" key="3">
    <source>
        <dbReference type="Pfam" id="PF00135"/>
    </source>
</evidence>
<dbReference type="Proteomes" id="UP000215335">
    <property type="component" value="Unassembled WGS sequence"/>
</dbReference>
<name>A0A232EQB3_9HYME</name>
<feature type="chain" id="PRO_5012759830" description="Carboxylesterase type B domain-containing protein" evidence="2">
    <location>
        <begin position="22"/>
        <end position="169"/>
    </location>
</feature>
<feature type="signal peptide" evidence="2">
    <location>
        <begin position="1"/>
        <end position="21"/>
    </location>
</feature>
<feature type="domain" description="Carboxylesterase type B" evidence="3">
    <location>
        <begin position="78"/>
        <end position="167"/>
    </location>
</feature>
<dbReference type="PANTHER" id="PTHR11559">
    <property type="entry name" value="CARBOXYLESTERASE"/>
    <property type="match status" value="1"/>
</dbReference>
<dbReference type="EMBL" id="NNAY01002809">
    <property type="protein sequence ID" value="OXU20531.1"/>
    <property type="molecule type" value="Genomic_DNA"/>
</dbReference>
<sequence length="169" mass="19022">MELRSFAQILFCAILVLLGVSDDASPVVETSLGKIKGSFMTSRLGKPIYSFRGISIMFTIISEETIYFHFILHNINMQVPEPIDEWIGTFDASEEDPSCIRPADRNLSENCLALNIYTTKLPTKSNAVKRPVIVFFPPGSFTGYSAQSYLQEPQYYLDQDIVLVTVNRP</sequence>
<organism evidence="4 5">
    <name type="scientific">Trichomalopsis sarcophagae</name>
    <dbReference type="NCBI Taxonomy" id="543379"/>
    <lineage>
        <taxon>Eukaryota</taxon>
        <taxon>Metazoa</taxon>
        <taxon>Ecdysozoa</taxon>
        <taxon>Arthropoda</taxon>
        <taxon>Hexapoda</taxon>
        <taxon>Insecta</taxon>
        <taxon>Pterygota</taxon>
        <taxon>Neoptera</taxon>
        <taxon>Endopterygota</taxon>
        <taxon>Hymenoptera</taxon>
        <taxon>Apocrita</taxon>
        <taxon>Proctotrupomorpha</taxon>
        <taxon>Chalcidoidea</taxon>
        <taxon>Pteromalidae</taxon>
        <taxon>Pteromalinae</taxon>
        <taxon>Trichomalopsis</taxon>
    </lineage>
</organism>
<comment type="caution">
    <text evidence="4">The sequence shown here is derived from an EMBL/GenBank/DDBJ whole genome shotgun (WGS) entry which is preliminary data.</text>
</comment>
<proteinExistence type="predicted"/>
<dbReference type="InterPro" id="IPR050309">
    <property type="entry name" value="Type-B_Carboxylest/Lipase"/>
</dbReference>
<dbReference type="InterPro" id="IPR029058">
    <property type="entry name" value="AB_hydrolase_fold"/>
</dbReference>
<dbReference type="AlphaFoldDB" id="A0A232EQB3"/>
<keyword evidence="1" id="KW-0325">Glycoprotein</keyword>
<keyword evidence="2" id="KW-0732">Signal</keyword>
<accession>A0A232EQB3</accession>
<dbReference type="InterPro" id="IPR002018">
    <property type="entry name" value="CarbesteraseB"/>
</dbReference>
<gene>
    <name evidence="4" type="ORF">TSAR_005558</name>
</gene>
<evidence type="ECO:0000256" key="1">
    <source>
        <dbReference type="ARBA" id="ARBA00023180"/>
    </source>
</evidence>
<keyword evidence="5" id="KW-1185">Reference proteome</keyword>
<evidence type="ECO:0000313" key="5">
    <source>
        <dbReference type="Proteomes" id="UP000215335"/>
    </source>
</evidence>
<dbReference type="STRING" id="543379.A0A232EQB3"/>
<evidence type="ECO:0000256" key="2">
    <source>
        <dbReference type="SAM" id="SignalP"/>
    </source>
</evidence>
<protein>
    <recommendedName>
        <fullName evidence="3">Carboxylesterase type B domain-containing protein</fullName>
    </recommendedName>
</protein>
<dbReference type="SUPFAM" id="SSF53474">
    <property type="entry name" value="alpha/beta-Hydrolases"/>
    <property type="match status" value="1"/>
</dbReference>